<dbReference type="PANTHER" id="PTHR30482">
    <property type="entry name" value="HIGH-AFFINITY BRANCHED-CHAIN AMINO ACID TRANSPORT SYSTEM PERMEASE"/>
    <property type="match status" value="1"/>
</dbReference>
<proteinExistence type="predicted"/>
<evidence type="ECO:0000256" key="7">
    <source>
        <dbReference type="SAM" id="Phobius"/>
    </source>
</evidence>
<keyword evidence="4 7" id="KW-1133">Transmembrane helix</keyword>
<dbReference type="Proteomes" id="UP001172728">
    <property type="component" value="Unassembled WGS sequence"/>
</dbReference>
<gene>
    <name evidence="8" type="ORF">QQX09_02225</name>
</gene>
<dbReference type="CDD" id="cd06581">
    <property type="entry name" value="TM_PBP1_LivM_like"/>
    <property type="match status" value="1"/>
</dbReference>
<sequence>MTATTTRASTARSGRERGRSRDSLAAWLRRPRPPLAPPRWLAVLATAAGAIALAVVPLVNPSYINLTLTLVMIWTIVGLGLNLLVGFGGQVSLGHSAFFAIGAYAVAVGGAAGLPHPATLAGAAVVPFVVGYLVGLPALRLHGLQLGLVTLAMAMATPAAIRALEPLTQGSRGIAIDGSPPAWVPLAHDQWVYYLALALATVAYVVTRRLARGRLGRSFVAVRDAEVVAETLGVDVWHTKTRLFAASAAYAGVAGGLYAMLLEFIGPENFSLTLSISFVTLIVVGGLATVPGAVLGALFVQYVPTLTSSISPAATGAAYGVVLILFAFFVPFGLVGLARAALGRIVARLPGARGT</sequence>
<dbReference type="PANTHER" id="PTHR30482:SF20">
    <property type="entry name" value="HIGH-AFFINITY BRANCHED-CHAIN AMINO ACID TRANSPORT SYSTEM PERMEASE PROTEIN LIVM"/>
    <property type="match status" value="1"/>
</dbReference>
<feature type="transmembrane region" description="Helical" evidence="7">
    <location>
        <begin position="146"/>
        <end position="164"/>
    </location>
</feature>
<feature type="transmembrane region" description="Helical" evidence="7">
    <location>
        <begin position="97"/>
        <end position="114"/>
    </location>
</feature>
<feature type="transmembrane region" description="Helical" evidence="7">
    <location>
        <begin position="243"/>
        <end position="262"/>
    </location>
</feature>
<comment type="caution">
    <text evidence="8">The sequence shown here is derived from an EMBL/GenBank/DDBJ whole genome shotgun (WGS) entry which is preliminary data.</text>
</comment>
<reference evidence="8" key="1">
    <citation type="submission" date="2023-06" db="EMBL/GenBank/DDBJ databases">
        <title>Sysu t00192.</title>
        <authorList>
            <person name="Gao L."/>
            <person name="Fang B.-Z."/>
            <person name="Li W.-J."/>
        </authorList>
    </citation>
    <scope>NUCLEOTIDE SEQUENCE</scope>
    <source>
        <strain evidence="8">SYSU T00192</strain>
    </source>
</reference>
<feature type="compositionally biased region" description="Basic and acidic residues" evidence="6">
    <location>
        <begin position="13"/>
        <end position="22"/>
    </location>
</feature>
<protein>
    <submittedName>
        <fullName evidence="8">Branched-chain amino acid ABC transporter permease</fullName>
    </submittedName>
</protein>
<keyword evidence="5 7" id="KW-0472">Membrane</keyword>
<dbReference type="Pfam" id="PF02653">
    <property type="entry name" value="BPD_transp_2"/>
    <property type="match status" value="1"/>
</dbReference>
<organism evidence="8 9">
    <name type="scientific">Demequina litoralis</name>
    <dbReference type="NCBI Taxonomy" id="3051660"/>
    <lineage>
        <taxon>Bacteria</taxon>
        <taxon>Bacillati</taxon>
        <taxon>Actinomycetota</taxon>
        <taxon>Actinomycetes</taxon>
        <taxon>Micrococcales</taxon>
        <taxon>Demequinaceae</taxon>
        <taxon>Demequina</taxon>
    </lineage>
</organism>
<feature type="transmembrane region" description="Helical" evidence="7">
    <location>
        <begin position="66"/>
        <end position="85"/>
    </location>
</feature>
<name>A0ABT8G698_9MICO</name>
<evidence type="ECO:0000256" key="5">
    <source>
        <dbReference type="ARBA" id="ARBA00023136"/>
    </source>
</evidence>
<dbReference type="EMBL" id="JAUHPW010000001">
    <property type="protein sequence ID" value="MDN4474665.1"/>
    <property type="molecule type" value="Genomic_DNA"/>
</dbReference>
<evidence type="ECO:0000256" key="1">
    <source>
        <dbReference type="ARBA" id="ARBA00004651"/>
    </source>
</evidence>
<evidence type="ECO:0000256" key="3">
    <source>
        <dbReference type="ARBA" id="ARBA00022692"/>
    </source>
</evidence>
<comment type="subcellular location">
    <subcellularLocation>
        <location evidence="1">Cell membrane</location>
        <topology evidence="1">Multi-pass membrane protein</topology>
    </subcellularLocation>
</comment>
<evidence type="ECO:0000313" key="9">
    <source>
        <dbReference type="Proteomes" id="UP001172728"/>
    </source>
</evidence>
<feature type="transmembrane region" description="Helical" evidence="7">
    <location>
        <begin position="191"/>
        <end position="207"/>
    </location>
</feature>
<evidence type="ECO:0000256" key="4">
    <source>
        <dbReference type="ARBA" id="ARBA00022989"/>
    </source>
</evidence>
<dbReference type="InterPro" id="IPR043428">
    <property type="entry name" value="LivM-like"/>
</dbReference>
<evidence type="ECO:0000256" key="2">
    <source>
        <dbReference type="ARBA" id="ARBA00022475"/>
    </source>
</evidence>
<dbReference type="RefSeq" id="WP_301131063.1">
    <property type="nucleotide sequence ID" value="NZ_JAUHPW010000001.1"/>
</dbReference>
<feature type="transmembrane region" description="Helical" evidence="7">
    <location>
        <begin position="120"/>
        <end position="139"/>
    </location>
</feature>
<keyword evidence="2" id="KW-1003">Cell membrane</keyword>
<feature type="compositionally biased region" description="Low complexity" evidence="6">
    <location>
        <begin position="1"/>
        <end position="12"/>
    </location>
</feature>
<keyword evidence="9" id="KW-1185">Reference proteome</keyword>
<feature type="region of interest" description="Disordered" evidence="6">
    <location>
        <begin position="1"/>
        <end position="23"/>
    </location>
</feature>
<evidence type="ECO:0000313" key="8">
    <source>
        <dbReference type="EMBL" id="MDN4474665.1"/>
    </source>
</evidence>
<keyword evidence="3 7" id="KW-0812">Transmembrane</keyword>
<accession>A0ABT8G698</accession>
<dbReference type="InterPro" id="IPR001851">
    <property type="entry name" value="ABC_transp_permease"/>
</dbReference>
<feature type="transmembrane region" description="Helical" evidence="7">
    <location>
        <begin position="312"/>
        <end position="334"/>
    </location>
</feature>
<feature type="transmembrane region" description="Helical" evidence="7">
    <location>
        <begin position="274"/>
        <end position="300"/>
    </location>
</feature>
<feature type="transmembrane region" description="Helical" evidence="7">
    <location>
        <begin position="40"/>
        <end position="60"/>
    </location>
</feature>
<evidence type="ECO:0000256" key="6">
    <source>
        <dbReference type="SAM" id="MobiDB-lite"/>
    </source>
</evidence>